<accession>A0A8S5LAW3</accession>
<proteinExistence type="predicted"/>
<name>A0A8S5LAW3_9CAUD</name>
<feature type="transmembrane region" description="Helical" evidence="1">
    <location>
        <begin position="6"/>
        <end position="30"/>
    </location>
</feature>
<evidence type="ECO:0000256" key="1">
    <source>
        <dbReference type="SAM" id="Phobius"/>
    </source>
</evidence>
<reference evidence="2" key="1">
    <citation type="journal article" date="2021" name="Proc. Natl. Acad. Sci. U.S.A.">
        <title>A Catalog of Tens of Thousands of Viruses from Human Metagenomes Reveals Hidden Associations with Chronic Diseases.</title>
        <authorList>
            <person name="Tisza M.J."/>
            <person name="Buck C.B."/>
        </authorList>
    </citation>
    <scope>NUCLEOTIDE SEQUENCE</scope>
    <source>
        <strain evidence="2">CtBev14</strain>
    </source>
</reference>
<evidence type="ECO:0000313" key="2">
    <source>
        <dbReference type="EMBL" id="DAD67094.1"/>
    </source>
</evidence>
<keyword evidence="1" id="KW-0812">Transmembrane</keyword>
<keyword evidence="1" id="KW-1133">Transmembrane helix</keyword>
<dbReference type="EMBL" id="BK014667">
    <property type="protein sequence ID" value="DAD67094.1"/>
    <property type="molecule type" value="Genomic_DNA"/>
</dbReference>
<protein>
    <submittedName>
        <fullName evidence="2">Uncharacterized protein</fullName>
    </submittedName>
</protein>
<keyword evidence="1" id="KW-0472">Membrane</keyword>
<organism evidence="2">
    <name type="scientific">Podoviridae sp. ctBev14</name>
    <dbReference type="NCBI Taxonomy" id="2823556"/>
    <lineage>
        <taxon>Viruses</taxon>
        <taxon>Duplodnaviria</taxon>
        <taxon>Heunggongvirae</taxon>
        <taxon>Uroviricota</taxon>
        <taxon>Caudoviricetes</taxon>
    </lineage>
</organism>
<sequence>MMNKMINAIGLGHSIAVVIVALLTTIAIGAKADMPKRISYAIDYELGVAQLCDGTDTAYEVHQCKYDYSDLMERNNG</sequence>